<dbReference type="GO" id="GO:0030288">
    <property type="term" value="C:outer membrane-bounded periplasmic space"/>
    <property type="evidence" value="ECO:0007669"/>
    <property type="project" value="TreeGrafter"/>
</dbReference>
<organism evidence="2">
    <name type="scientific">bioreactor metagenome</name>
    <dbReference type="NCBI Taxonomy" id="1076179"/>
    <lineage>
        <taxon>unclassified sequences</taxon>
        <taxon>metagenomes</taxon>
        <taxon>ecological metagenomes</taxon>
    </lineage>
</organism>
<reference evidence="2" key="1">
    <citation type="submission" date="2019-08" db="EMBL/GenBank/DDBJ databases">
        <authorList>
            <person name="Kucharzyk K."/>
            <person name="Murdoch R.W."/>
            <person name="Higgins S."/>
            <person name="Loffler F."/>
        </authorList>
    </citation>
    <scope>NUCLEOTIDE SEQUENCE</scope>
</reference>
<dbReference type="InterPro" id="IPR013486">
    <property type="entry name" value="SpoIID/LytB"/>
</dbReference>
<dbReference type="PANTHER" id="PTHR30032">
    <property type="entry name" value="N-ACETYLMURAMOYL-L-ALANINE AMIDASE-RELATED"/>
    <property type="match status" value="1"/>
</dbReference>
<dbReference type="GO" id="GO:0030435">
    <property type="term" value="P:sporulation resulting in formation of a cellular spore"/>
    <property type="evidence" value="ECO:0007669"/>
    <property type="project" value="InterPro"/>
</dbReference>
<dbReference type="PANTHER" id="PTHR30032:SF4">
    <property type="entry name" value="AMIDASE ENHANCER"/>
    <property type="match status" value="1"/>
</dbReference>
<proteinExistence type="predicted"/>
<evidence type="ECO:0000313" key="2">
    <source>
        <dbReference type="EMBL" id="MPM69465.1"/>
    </source>
</evidence>
<gene>
    <name evidence="2" type="ORF">SDC9_116410</name>
</gene>
<dbReference type="NCBIfam" id="TIGR02669">
    <property type="entry name" value="SpoIID_LytB"/>
    <property type="match status" value="1"/>
</dbReference>
<dbReference type="EMBL" id="VSSQ01022894">
    <property type="protein sequence ID" value="MPM69465.1"/>
    <property type="molecule type" value="Genomic_DNA"/>
</dbReference>
<sequence>MVNILPLEDYVKGVIPYEMSPSWPLEALKAQAVSARTYTMITLDKHSKYHFDLCNTTDCQVYYGLNSASSVTDQAVDETSGILARYDGELAQTYYFSSDGGATEDVKNVWNSTTDYPYLKGVIDPYEETVEDKIPNYRFTVTLTKDELAEKLHAKGYLCAAITDFRVSEFSETGNAITITFVDANGKEWSFSKEKVRTLLGLRSIRYNVSGGGKYYLNGTDDTLSTVIGAYAIDGTGTVSQISGSAGPYVITGSGTQALATQGNTFTITGSGYGHNVGMSQWGAYAMAKLGYTYEDILKFYFSGIDLY</sequence>
<protein>
    <recommendedName>
        <fullName evidence="1">Sporulation stage II protein D amidase enhancer LytB N-terminal domain-containing protein</fullName>
    </recommendedName>
</protein>
<accession>A0A645BW43</accession>
<dbReference type="InterPro" id="IPR051922">
    <property type="entry name" value="Bact_Sporulation_Assoc"/>
</dbReference>
<dbReference type="AlphaFoldDB" id="A0A645BW43"/>
<dbReference type="InterPro" id="IPR013693">
    <property type="entry name" value="SpoIID/LytB_N"/>
</dbReference>
<comment type="caution">
    <text evidence="2">The sequence shown here is derived from an EMBL/GenBank/DDBJ whole genome shotgun (WGS) entry which is preliminary data.</text>
</comment>
<dbReference type="Pfam" id="PF08486">
    <property type="entry name" value="SpoIID"/>
    <property type="match status" value="1"/>
</dbReference>
<evidence type="ECO:0000259" key="1">
    <source>
        <dbReference type="Pfam" id="PF08486"/>
    </source>
</evidence>
<feature type="domain" description="Sporulation stage II protein D amidase enhancer LytB N-terminal" evidence="1">
    <location>
        <begin position="2"/>
        <end position="86"/>
    </location>
</feature>
<name>A0A645BW43_9ZZZZ</name>